<dbReference type="Proteomes" id="UP000316199">
    <property type="component" value="Unassembled WGS sequence"/>
</dbReference>
<protein>
    <submittedName>
        <fullName evidence="1">Uncharacterized protein</fullName>
    </submittedName>
</protein>
<name>A0A520RWQ9_9GAMM</name>
<dbReference type="EMBL" id="SHAG01000067">
    <property type="protein sequence ID" value="RZO74673.1"/>
    <property type="molecule type" value="Genomic_DNA"/>
</dbReference>
<sequence>MKQKWEEEKKAVKAVQIAFDVGDEVNRKIRIEALEQGINPPDRIRQILSLPLNNKPLRPRLSISLSADDFIILADKFGVAPNDRVKIRQLAAETLIAYLDVEKRQQ</sequence>
<evidence type="ECO:0000313" key="1">
    <source>
        <dbReference type="EMBL" id="RZO74673.1"/>
    </source>
</evidence>
<dbReference type="AlphaFoldDB" id="A0A520RWQ9"/>
<evidence type="ECO:0000313" key="2">
    <source>
        <dbReference type="Proteomes" id="UP000316199"/>
    </source>
</evidence>
<accession>A0A520RWQ9</accession>
<organism evidence="1 2">
    <name type="scientific">OM182 bacterium</name>
    <dbReference type="NCBI Taxonomy" id="2510334"/>
    <lineage>
        <taxon>Bacteria</taxon>
        <taxon>Pseudomonadati</taxon>
        <taxon>Pseudomonadota</taxon>
        <taxon>Gammaproteobacteria</taxon>
        <taxon>OMG group</taxon>
        <taxon>OM182 clade</taxon>
    </lineage>
</organism>
<gene>
    <name evidence="1" type="ORF">EVA68_08620</name>
</gene>
<reference evidence="1 2" key="1">
    <citation type="submission" date="2019-02" db="EMBL/GenBank/DDBJ databases">
        <title>Prokaryotic population dynamics and viral predation in marine succession experiment using metagenomics: the confinement effect.</title>
        <authorList>
            <person name="Haro-Moreno J.M."/>
            <person name="Rodriguez-Valera F."/>
            <person name="Lopez-Perez M."/>
        </authorList>
    </citation>
    <scope>NUCLEOTIDE SEQUENCE [LARGE SCALE GENOMIC DNA]</scope>
    <source>
        <strain evidence="1">MED-G157</strain>
    </source>
</reference>
<comment type="caution">
    <text evidence="1">The sequence shown here is derived from an EMBL/GenBank/DDBJ whole genome shotgun (WGS) entry which is preliminary data.</text>
</comment>
<proteinExistence type="predicted"/>